<reference evidence="1 2" key="1">
    <citation type="submission" date="2018-06" db="EMBL/GenBank/DDBJ databases">
        <title>Genomic Encyclopedia of Type Strains, Phase III (KMG-III): the genomes of soil and plant-associated and newly described type strains.</title>
        <authorList>
            <person name="Whitman W."/>
        </authorList>
    </citation>
    <scope>NUCLEOTIDE SEQUENCE [LARGE SCALE GENOMIC DNA]</scope>
    <source>
        <strain evidence="1 2">LMG 23644</strain>
    </source>
</reference>
<name>A0A329CC17_9BURK</name>
<comment type="caution">
    <text evidence="1">The sequence shown here is derived from an EMBL/GenBank/DDBJ whole genome shotgun (WGS) entry which is preliminary data.</text>
</comment>
<accession>A0A329CC17</accession>
<dbReference type="EMBL" id="QLTK01000008">
    <property type="protein sequence ID" value="RAS31918.1"/>
    <property type="molecule type" value="Genomic_DNA"/>
</dbReference>
<proteinExistence type="predicted"/>
<gene>
    <name evidence="1" type="ORF">BX591_10823</name>
</gene>
<dbReference type="AlphaFoldDB" id="A0A329CC17"/>
<dbReference type="OrthoDB" id="8902190at2"/>
<evidence type="ECO:0000313" key="2">
    <source>
        <dbReference type="Proteomes" id="UP000248918"/>
    </source>
</evidence>
<evidence type="ECO:0000313" key="1">
    <source>
        <dbReference type="EMBL" id="RAS31918.1"/>
    </source>
</evidence>
<sequence>MPIWKPRPASEVPKIPLSRWRIFETEDGTRHFVGVDMFDSSARVSSPIVTFDPATLQGKTQTGRIYELVGRKGWSLNVEYVWMRWCELYEVTSYRLHNE</sequence>
<organism evidence="1 2">
    <name type="scientific">Paraburkholderia bryophila</name>
    <dbReference type="NCBI Taxonomy" id="420952"/>
    <lineage>
        <taxon>Bacteria</taxon>
        <taxon>Pseudomonadati</taxon>
        <taxon>Pseudomonadota</taxon>
        <taxon>Betaproteobacteria</taxon>
        <taxon>Burkholderiales</taxon>
        <taxon>Burkholderiaceae</taxon>
        <taxon>Paraburkholderia</taxon>
    </lineage>
</organism>
<protein>
    <submittedName>
        <fullName evidence="1">Uncharacterized protein</fullName>
    </submittedName>
</protein>
<dbReference type="Proteomes" id="UP000248918">
    <property type="component" value="Unassembled WGS sequence"/>
</dbReference>